<dbReference type="CDD" id="cd07503">
    <property type="entry name" value="HAD_HisB-N"/>
    <property type="match status" value="1"/>
</dbReference>
<dbReference type="NCBIfam" id="TIGR01662">
    <property type="entry name" value="HAD-SF-IIIA"/>
    <property type="match status" value="1"/>
</dbReference>
<evidence type="ECO:0000256" key="7">
    <source>
        <dbReference type="ARBA" id="ARBA00031828"/>
    </source>
</evidence>
<comment type="cofactor">
    <cofactor evidence="12">
        <name>Mg(2+)</name>
        <dbReference type="ChEBI" id="CHEBI:18420"/>
    </cofactor>
</comment>
<keyword evidence="3 12" id="KW-0479">Metal-binding</keyword>
<dbReference type="InterPro" id="IPR036412">
    <property type="entry name" value="HAD-like_sf"/>
</dbReference>
<dbReference type="NCBIfam" id="TIGR00213">
    <property type="entry name" value="GmhB_yaeD"/>
    <property type="match status" value="1"/>
</dbReference>
<dbReference type="PIRSF" id="PIRSF004682">
    <property type="entry name" value="GmhB"/>
    <property type="match status" value="1"/>
</dbReference>
<feature type="active site" description="Proton donor" evidence="10">
    <location>
        <position position="21"/>
    </location>
</feature>
<dbReference type="EMBL" id="BGZJ01000001">
    <property type="protein sequence ID" value="GBO93415.1"/>
    <property type="molecule type" value="Genomic_DNA"/>
</dbReference>
<dbReference type="NCBIfam" id="NF006506">
    <property type="entry name" value="PRK08942.1"/>
    <property type="match status" value="1"/>
</dbReference>
<organism evidence="13 14">
    <name type="scientific">Mesosutterella multiformis</name>
    <dbReference type="NCBI Taxonomy" id="2259133"/>
    <lineage>
        <taxon>Bacteria</taxon>
        <taxon>Pseudomonadati</taxon>
        <taxon>Pseudomonadota</taxon>
        <taxon>Betaproteobacteria</taxon>
        <taxon>Burkholderiales</taxon>
        <taxon>Sutterellaceae</taxon>
        <taxon>Mesosutterella</taxon>
    </lineage>
</organism>
<dbReference type="SUPFAM" id="SSF56784">
    <property type="entry name" value="HAD-like"/>
    <property type="match status" value="1"/>
</dbReference>
<keyword evidence="14" id="KW-1185">Reference proteome</keyword>
<name>A0A388SB28_9BURK</name>
<keyword evidence="4 9" id="KW-0378">Hydrolase</keyword>
<keyword evidence="2 9" id="KW-0963">Cytoplasm</keyword>
<comment type="subcellular location">
    <subcellularLocation>
        <location evidence="1 9">Cytoplasm</location>
    </subcellularLocation>
</comment>
<dbReference type="Proteomes" id="UP000266091">
    <property type="component" value="Unassembled WGS sequence"/>
</dbReference>
<feature type="active site" description="Nucleophile" evidence="10">
    <location>
        <position position="19"/>
    </location>
</feature>
<dbReference type="GO" id="GO:0005975">
    <property type="term" value="P:carbohydrate metabolic process"/>
    <property type="evidence" value="ECO:0007669"/>
    <property type="project" value="InterPro"/>
</dbReference>
<dbReference type="PANTHER" id="PTHR42891">
    <property type="entry name" value="D-GLYCERO-BETA-D-MANNO-HEPTOSE-1,7-BISPHOSPHATE 7-PHOSPHATASE"/>
    <property type="match status" value="1"/>
</dbReference>
<dbReference type="GO" id="GO:0046872">
    <property type="term" value="F:metal ion binding"/>
    <property type="evidence" value="ECO:0007669"/>
    <property type="project" value="UniProtKB-KW"/>
</dbReference>
<feature type="binding site" evidence="12">
    <location>
        <position position="117"/>
    </location>
    <ligand>
        <name>Zn(2+)</name>
        <dbReference type="ChEBI" id="CHEBI:29105"/>
    </ligand>
</feature>
<evidence type="ECO:0000256" key="5">
    <source>
        <dbReference type="ARBA" id="ARBA00022833"/>
    </source>
</evidence>
<dbReference type="EC" id="3.1.3.-" evidence="9"/>
<feature type="site" description="Stabilizes the phosphoryl group" evidence="11">
    <location>
        <position position="119"/>
    </location>
</feature>
<evidence type="ECO:0000256" key="11">
    <source>
        <dbReference type="PIRSR" id="PIRSR004682-3"/>
    </source>
</evidence>
<feature type="binding site" evidence="12">
    <location>
        <position position="102"/>
    </location>
    <ligand>
        <name>Zn(2+)</name>
        <dbReference type="ChEBI" id="CHEBI:29105"/>
    </ligand>
</feature>
<dbReference type="FunFam" id="3.40.50.1000:FF:000037">
    <property type="entry name" value="D,D-heptose 1,7-bisphosphate phosphatase"/>
    <property type="match status" value="1"/>
</dbReference>
<dbReference type="GO" id="GO:0016791">
    <property type="term" value="F:phosphatase activity"/>
    <property type="evidence" value="ECO:0007669"/>
    <property type="project" value="InterPro"/>
</dbReference>
<proteinExistence type="inferred from homology"/>
<keyword evidence="12" id="KW-0460">Magnesium</keyword>
<evidence type="ECO:0000256" key="2">
    <source>
        <dbReference type="ARBA" id="ARBA00022490"/>
    </source>
</evidence>
<keyword evidence="6 9" id="KW-0119">Carbohydrate metabolism</keyword>
<comment type="similarity">
    <text evidence="8 9">Belongs to the gmhB family.</text>
</comment>
<evidence type="ECO:0000256" key="3">
    <source>
        <dbReference type="ARBA" id="ARBA00022723"/>
    </source>
</evidence>
<evidence type="ECO:0000256" key="10">
    <source>
        <dbReference type="PIRSR" id="PIRSR004682-1"/>
    </source>
</evidence>
<evidence type="ECO:0000256" key="9">
    <source>
        <dbReference type="PIRNR" id="PIRNR004682"/>
    </source>
</evidence>
<dbReference type="InterPro" id="IPR023214">
    <property type="entry name" value="HAD_sf"/>
</dbReference>
<dbReference type="InterPro" id="IPR006549">
    <property type="entry name" value="HAD-SF_hydro_IIIA"/>
</dbReference>
<feature type="binding site" evidence="12">
    <location>
        <position position="100"/>
    </location>
    <ligand>
        <name>Zn(2+)</name>
        <dbReference type="ChEBI" id="CHEBI:29105"/>
    </ligand>
</feature>
<dbReference type="NCBIfam" id="TIGR01656">
    <property type="entry name" value="Histidinol-ppas"/>
    <property type="match status" value="1"/>
</dbReference>
<keyword evidence="5 12" id="KW-0862">Zinc</keyword>
<dbReference type="Gene3D" id="3.40.50.1000">
    <property type="entry name" value="HAD superfamily/HAD-like"/>
    <property type="match status" value="1"/>
</dbReference>
<protein>
    <recommendedName>
        <fullName evidence="7 9">D,D-heptose 1,7-bisphosphate phosphatase</fullName>
        <ecNumber evidence="9">3.1.3.-</ecNumber>
    </recommendedName>
</protein>
<dbReference type="InterPro" id="IPR006543">
    <property type="entry name" value="Histidinol-phos"/>
</dbReference>
<sequence length="200" mass="22177">MPATRTRNMDSHIRAAFLDRDGVINIDSGYVCRRDEFVFVPGAVEACRILSRAGFKLFVVTNQSGIGRGYYTEEDFLRLTSWMQNEMASDGAPIEKVYFCPHHPDAKIERYRRVCRCRKPQPGMILDAIGEFGIDPARSVIFGDSPRDMEAGAAAGVRERILLGTDGKAIPSASADSTAVFNNLLSAVTSPWFRSFCTDI</sequence>
<dbReference type="Pfam" id="PF00702">
    <property type="entry name" value="Hydrolase"/>
    <property type="match status" value="1"/>
</dbReference>
<feature type="site" description="Contributes to substrate recognition" evidence="11">
    <location>
        <position position="118"/>
    </location>
</feature>
<feature type="binding site" evidence="12">
    <location>
        <position position="21"/>
    </location>
    <ligand>
        <name>Mg(2+)</name>
        <dbReference type="ChEBI" id="CHEBI:18420"/>
    </ligand>
</feature>
<evidence type="ECO:0000313" key="14">
    <source>
        <dbReference type="Proteomes" id="UP000266091"/>
    </source>
</evidence>
<comment type="caution">
    <text evidence="13">The sequence shown here is derived from an EMBL/GenBank/DDBJ whole genome shotgun (WGS) entry which is preliminary data.</text>
</comment>
<feature type="binding site" evidence="12">
    <location>
        <position position="115"/>
    </location>
    <ligand>
        <name>Zn(2+)</name>
        <dbReference type="ChEBI" id="CHEBI:29105"/>
    </ligand>
</feature>
<feature type="binding site" evidence="12">
    <location>
        <position position="144"/>
    </location>
    <ligand>
        <name>Mg(2+)</name>
        <dbReference type="ChEBI" id="CHEBI:18420"/>
    </ligand>
</feature>
<feature type="site" description="Stabilizes the phosphoryl group" evidence="11">
    <location>
        <position position="61"/>
    </location>
</feature>
<dbReference type="AlphaFoldDB" id="A0A388SB28"/>
<dbReference type="InterPro" id="IPR004446">
    <property type="entry name" value="Heptose_bisP_phosphatase"/>
</dbReference>
<comment type="cofactor">
    <cofactor evidence="12">
        <name>Zn(2+)</name>
        <dbReference type="ChEBI" id="CHEBI:29105"/>
    </cofactor>
</comment>
<accession>A0A388SB28</accession>
<feature type="binding site" evidence="12">
    <location>
        <position position="19"/>
    </location>
    <ligand>
        <name>Mg(2+)</name>
        <dbReference type="ChEBI" id="CHEBI:18420"/>
    </ligand>
</feature>
<gene>
    <name evidence="13" type="ORF">MESMUL_07690</name>
</gene>
<dbReference type="PANTHER" id="PTHR42891:SF1">
    <property type="entry name" value="D-GLYCERO-BETA-D-MANNO-HEPTOSE-1,7-BISPHOSPHATE 7-PHOSPHATASE"/>
    <property type="match status" value="1"/>
</dbReference>
<evidence type="ECO:0000256" key="8">
    <source>
        <dbReference type="ARBA" id="ARBA00061616"/>
    </source>
</evidence>
<evidence type="ECO:0000256" key="6">
    <source>
        <dbReference type="ARBA" id="ARBA00023277"/>
    </source>
</evidence>
<evidence type="ECO:0000256" key="12">
    <source>
        <dbReference type="PIRSR" id="PIRSR004682-4"/>
    </source>
</evidence>
<evidence type="ECO:0000256" key="1">
    <source>
        <dbReference type="ARBA" id="ARBA00004496"/>
    </source>
</evidence>
<dbReference type="GO" id="GO:0005737">
    <property type="term" value="C:cytoplasm"/>
    <property type="evidence" value="ECO:0007669"/>
    <property type="project" value="UniProtKB-SubCell"/>
</dbReference>
<evidence type="ECO:0000313" key="13">
    <source>
        <dbReference type="EMBL" id="GBO93415.1"/>
    </source>
</evidence>
<evidence type="ECO:0000256" key="4">
    <source>
        <dbReference type="ARBA" id="ARBA00022801"/>
    </source>
</evidence>
<reference evidence="13 14" key="1">
    <citation type="journal article" date="2018" name="Int. J. Syst. Evol. Microbiol.">
        <title>Mesosutterella multiformis gen. nov., sp. nov., a member of the family Sutterellaceae and Sutterella megalosphaeroides sp. nov., isolated from human faeces.</title>
        <authorList>
            <person name="Sakamoto M."/>
            <person name="Ikeyama N."/>
            <person name="Kunihiro T."/>
            <person name="Iino T."/>
            <person name="Yuki M."/>
            <person name="Ohkuma M."/>
        </authorList>
    </citation>
    <scope>NUCLEOTIDE SEQUENCE [LARGE SCALE GENOMIC DNA]</scope>
    <source>
        <strain evidence="13 14">4NBBH2</strain>
    </source>
</reference>